<organism evidence="14 15">
    <name type="scientific">Algimonas ampicilliniresistens</name>
    <dbReference type="NCBI Taxonomy" id="1298735"/>
    <lineage>
        <taxon>Bacteria</taxon>
        <taxon>Pseudomonadati</taxon>
        <taxon>Pseudomonadota</taxon>
        <taxon>Alphaproteobacteria</taxon>
        <taxon>Maricaulales</taxon>
        <taxon>Robiginitomaculaceae</taxon>
        <taxon>Algimonas</taxon>
    </lineage>
</organism>
<feature type="domain" description="O-acyltransferase WSD1-like N-terminal" evidence="12">
    <location>
        <begin position="4"/>
        <end position="274"/>
    </location>
</feature>
<dbReference type="RefSeq" id="WP_284386703.1">
    <property type="nucleotide sequence ID" value="NZ_BSNK01000001.1"/>
</dbReference>
<evidence type="ECO:0000313" key="14">
    <source>
        <dbReference type="EMBL" id="GLQ22384.1"/>
    </source>
</evidence>
<keyword evidence="7" id="KW-0319">Glycerol metabolism</keyword>
<dbReference type="SUPFAM" id="SSF52777">
    <property type="entry name" value="CoA-dependent acyltransferases"/>
    <property type="match status" value="1"/>
</dbReference>
<dbReference type="InterPro" id="IPR045034">
    <property type="entry name" value="O-acyltransferase_WSD1-like"/>
</dbReference>
<comment type="pathway">
    <text evidence="1">Glycerolipid metabolism; triacylglycerol biosynthesis.</text>
</comment>
<evidence type="ECO:0000256" key="2">
    <source>
        <dbReference type="ARBA" id="ARBA00005189"/>
    </source>
</evidence>
<evidence type="ECO:0000256" key="3">
    <source>
        <dbReference type="ARBA" id="ARBA00009587"/>
    </source>
</evidence>
<comment type="caution">
    <text evidence="14">The sequence shown here is derived from an EMBL/GenBank/DDBJ whole genome shotgun (WGS) entry which is preliminary data.</text>
</comment>
<sequence>MEQMQGLDAVFAAMESPAAPVHVGSLLIYDPSTAPGEFVRFKDIISFFDNRLQLSKTLRQKMVKVPFGIDYPYWVQDSNFDLEYHVRHVALPKPGDWRQLCILAARIYARPLDLSRPPWEMTVIEGLDNIEGVPKGSYAIVSKVHHVAIDGMSGIELMQATHSLKPTREPLETLDEWKPEGNPSQIGLFSRGLMRASTLPFRQATAMAKSTSGLMRAAKGFVRKDYDLKAILNTPKTRFGGCISSQRVFGAQTFAMKDIQAMRAIRPGAKMNDIMLSITGGAMRHYLAGKNELPETSLTAMAPISVRTDGERSSMGNQVAAMYVPLGSDIKSIEDRLDYVVAETTKAKAMTKALGARQMADMAKVSPNPAMTLGADLYHRLKLADRMPTMVNTIVTNVPGPPVPLYSAGARMVTVYGMLCLVDGVRLGHVVHTYLDDVTLSFTACREAMPDPDFYDSCIRKSYEEHLLALQNFRESAERIETDSPKATASKGSAKVTTRKVQPKPKPKTKSKTTKSGSGKQNGTAKHDA</sequence>
<comment type="similarity">
    <text evidence="3">Belongs to the long-chain O-acyltransferase family.</text>
</comment>
<dbReference type="InterPro" id="IPR004255">
    <property type="entry name" value="O-acyltransferase_WSD1_N"/>
</dbReference>
<dbReference type="Proteomes" id="UP001161391">
    <property type="component" value="Unassembled WGS sequence"/>
</dbReference>
<name>A0ABQ5V4C0_9PROT</name>
<feature type="domain" description="O-acyltransferase WSD1 C-terminal" evidence="13">
    <location>
        <begin position="315"/>
        <end position="465"/>
    </location>
</feature>
<dbReference type="EC" id="2.3.1.20" evidence="4"/>
<keyword evidence="6" id="KW-0808">Transferase</keyword>
<dbReference type="NCBIfam" id="TIGR02946">
    <property type="entry name" value="acyl_WS_DGAT"/>
    <property type="match status" value="1"/>
</dbReference>
<feature type="region of interest" description="Disordered" evidence="11">
    <location>
        <begin position="478"/>
        <end position="529"/>
    </location>
</feature>
<evidence type="ECO:0000256" key="11">
    <source>
        <dbReference type="SAM" id="MobiDB-lite"/>
    </source>
</evidence>
<keyword evidence="15" id="KW-1185">Reference proteome</keyword>
<accession>A0ABQ5V4C0</accession>
<evidence type="ECO:0000259" key="12">
    <source>
        <dbReference type="Pfam" id="PF03007"/>
    </source>
</evidence>
<proteinExistence type="inferred from homology"/>
<evidence type="ECO:0000256" key="6">
    <source>
        <dbReference type="ARBA" id="ARBA00022679"/>
    </source>
</evidence>
<feature type="compositionally biased region" description="Basic residues" evidence="11">
    <location>
        <begin position="497"/>
        <end position="513"/>
    </location>
</feature>
<dbReference type="EMBL" id="BSNK01000001">
    <property type="protein sequence ID" value="GLQ22384.1"/>
    <property type="molecule type" value="Genomic_DNA"/>
</dbReference>
<dbReference type="PANTHER" id="PTHR31650">
    <property type="entry name" value="O-ACYLTRANSFERASE (WSD1-LIKE) FAMILY PROTEIN"/>
    <property type="match status" value="1"/>
</dbReference>
<evidence type="ECO:0000256" key="4">
    <source>
        <dbReference type="ARBA" id="ARBA00013244"/>
    </source>
</evidence>
<dbReference type="PANTHER" id="PTHR31650:SF1">
    <property type="entry name" value="WAX ESTER SYNTHASE_DIACYLGLYCEROL ACYLTRANSFERASE 4-RELATED"/>
    <property type="match status" value="1"/>
</dbReference>
<dbReference type="Pfam" id="PF03007">
    <property type="entry name" value="WS_DGAT_cat"/>
    <property type="match status" value="1"/>
</dbReference>
<evidence type="ECO:0000256" key="1">
    <source>
        <dbReference type="ARBA" id="ARBA00004771"/>
    </source>
</evidence>
<keyword evidence="9" id="KW-0012">Acyltransferase</keyword>
<evidence type="ECO:0000256" key="10">
    <source>
        <dbReference type="ARBA" id="ARBA00048109"/>
    </source>
</evidence>
<dbReference type="InterPro" id="IPR009721">
    <property type="entry name" value="O-acyltransferase_WSD1_C"/>
</dbReference>
<evidence type="ECO:0000256" key="7">
    <source>
        <dbReference type="ARBA" id="ARBA00022798"/>
    </source>
</evidence>
<dbReference type="InterPro" id="IPR014292">
    <property type="entry name" value="Acyl_transf_WS/DGAT"/>
</dbReference>
<reference evidence="14" key="1">
    <citation type="journal article" date="2014" name="Int. J. Syst. Evol. Microbiol.">
        <title>Complete genome of a new Firmicutes species belonging to the dominant human colonic microbiota ('Ruminococcus bicirculans') reveals two chromosomes and a selective capacity to utilize plant glucans.</title>
        <authorList>
            <consortium name="NISC Comparative Sequencing Program"/>
            <person name="Wegmann U."/>
            <person name="Louis P."/>
            <person name="Goesmann A."/>
            <person name="Henrissat B."/>
            <person name="Duncan S.H."/>
            <person name="Flint H.J."/>
        </authorList>
    </citation>
    <scope>NUCLEOTIDE SEQUENCE</scope>
    <source>
        <strain evidence="14">NBRC 108219</strain>
    </source>
</reference>
<gene>
    <name evidence="14" type="ORF">GCM10007853_02580</name>
</gene>
<evidence type="ECO:0000256" key="5">
    <source>
        <dbReference type="ARBA" id="ARBA00022516"/>
    </source>
</evidence>
<evidence type="ECO:0000313" key="15">
    <source>
        <dbReference type="Proteomes" id="UP001161391"/>
    </source>
</evidence>
<comment type="pathway">
    <text evidence="2">Lipid metabolism.</text>
</comment>
<comment type="catalytic activity">
    <reaction evidence="10">
        <text>an acyl-CoA + a 1,2-diacyl-sn-glycerol = a triacyl-sn-glycerol + CoA</text>
        <dbReference type="Rhea" id="RHEA:10868"/>
        <dbReference type="ChEBI" id="CHEBI:17815"/>
        <dbReference type="ChEBI" id="CHEBI:57287"/>
        <dbReference type="ChEBI" id="CHEBI:58342"/>
        <dbReference type="ChEBI" id="CHEBI:64615"/>
        <dbReference type="EC" id="2.3.1.20"/>
    </reaction>
</comment>
<evidence type="ECO:0000256" key="9">
    <source>
        <dbReference type="ARBA" id="ARBA00023315"/>
    </source>
</evidence>
<evidence type="ECO:0000256" key="8">
    <source>
        <dbReference type="ARBA" id="ARBA00023098"/>
    </source>
</evidence>
<protein>
    <recommendedName>
        <fullName evidence="4">diacylglycerol O-acyltransferase</fullName>
        <ecNumber evidence="4">2.3.1.20</ecNumber>
    </recommendedName>
</protein>
<keyword evidence="8" id="KW-0443">Lipid metabolism</keyword>
<reference evidence="14" key="2">
    <citation type="submission" date="2023-01" db="EMBL/GenBank/DDBJ databases">
        <title>Draft genome sequence of Algimonas ampicilliniresistens strain NBRC 108219.</title>
        <authorList>
            <person name="Sun Q."/>
            <person name="Mori K."/>
        </authorList>
    </citation>
    <scope>NUCLEOTIDE SEQUENCE</scope>
    <source>
        <strain evidence="14">NBRC 108219</strain>
    </source>
</reference>
<dbReference type="Pfam" id="PF06974">
    <property type="entry name" value="WS_DGAT_C"/>
    <property type="match status" value="1"/>
</dbReference>
<keyword evidence="5" id="KW-0444">Lipid biosynthesis</keyword>
<evidence type="ECO:0000259" key="13">
    <source>
        <dbReference type="Pfam" id="PF06974"/>
    </source>
</evidence>